<dbReference type="AlphaFoldDB" id="A0A0A9B9E1"/>
<name>A0A0A9B9E1_ARUDO</name>
<proteinExistence type="predicted"/>
<protein>
    <submittedName>
        <fullName evidence="1">Uncharacterized protein</fullName>
    </submittedName>
</protein>
<accession>A0A0A9B9E1</accession>
<dbReference type="EMBL" id="GBRH01237949">
    <property type="protein sequence ID" value="JAD59946.1"/>
    <property type="molecule type" value="Transcribed_RNA"/>
</dbReference>
<evidence type="ECO:0000313" key="1">
    <source>
        <dbReference type="EMBL" id="JAD59946.1"/>
    </source>
</evidence>
<organism evidence="1">
    <name type="scientific">Arundo donax</name>
    <name type="common">Giant reed</name>
    <name type="synonym">Donax arundinaceus</name>
    <dbReference type="NCBI Taxonomy" id="35708"/>
    <lineage>
        <taxon>Eukaryota</taxon>
        <taxon>Viridiplantae</taxon>
        <taxon>Streptophyta</taxon>
        <taxon>Embryophyta</taxon>
        <taxon>Tracheophyta</taxon>
        <taxon>Spermatophyta</taxon>
        <taxon>Magnoliopsida</taxon>
        <taxon>Liliopsida</taxon>
        <taxon>Poales</taxon>
        <taxon>Poaceae</taxon>
        <taxon>PACMAD clade</taxon>
        <taxon>Arundinoideae</taxon>
        <taxon>Arundineae</taxon>
        <taxon>Arundo</taxon>
    </lineage>
</organism>
<sequence length="42" mass="4762">MAADQLLPEVLPECLAPLILHRLEPLHTELQIRRLSTRSALC</sequence>
<reference evidence="1" key="2">
    <citation type="journal article" date="2015" name="Data Brief">
        <title>Shoot transcriptome of the giant reed, Arundo donax.</title>
        <authorList>
            <person name="Barrero R.A."/>
            <person name="Guerrero F.D."/>
            <person name="Moolhuijzen P."/>
            <person name="Goolsby J.A."/>
            <person name="Tidwell J."/>
            <person name="Bellgard S.E."/>
            <person name="Bellgard M.I."/>
        </authorList>
    </citation>
    <scope>NUCLEOTIDE SEQUENCE</scope>
    <source>
        <tissue evidence="1">Shoot tissue taken approximately 20 cm above the soil surface</tissue>
    </source>
</reference>
<reference evidence="1" key="1">
    <citation type="submission" date="2014-09" db="EMBL/GenBank/DDBJ databases">
        <authorList>
            <person name="Magalhaes I.L.F."/>
            <person name="Oliveira U."/>
            <person name="Santos F.R."/>
            <person name="Vidigal T.H.D.A."/>
            <person name="Brescovit A.D."/>
            <person name="Santos A.J."/>
        </authorList>
    </citation>
    <scope>NUCLEOTIDE SEQUENCE</scope>
    <source>
        <tissue evidence="1">Shoot tissue taken approximately 20 cm above the soil surface</tissue>
    </source>
</reference>